<evidence type="ECO:0000313" key="2">
    <source>
        <dbReference type="EMBL" id="AWI08245.1"/>
    </source>
</evidence>
<dbReference type="InterPro" id="IPR025669">
    <property type="entry name" value="AAA_dom"/>
</dbReference>
<evidence type="ECO:0000259" key="1">
    <source>
        <dbReference type="Pfam" id="PF13614"/>
    </source>
</evidence>
<dbReference type="Proteomes" id="UP000244896">
    <property type="component" value="Chromosome"/>
</dbReference>
<dbReference type="KEGG" id="elut:CKA38_02285"/>
<dbReference type="InterPro" id="IPR050678">
    <property type="entry name" value="DNA_Partitioning_ATPase"/>
</dbReference>
<evidence type="ECO:0000313" key="3">
    <source>
        <dbReference type="Proteomes" id="UP000244896"/>
    </source>
</evidence>
<dbReference type="SUPFAM" id="SSF52540">
    <property type="entry name" value="P-loop containing nucleoside triphosphate hydrolases"/>
    <property type="match status" value="1"/>
</dbReference>
<dbReference type="CDD" id="cd02042">
    <property type="entry name" value="ParAB_family"/>
    <property type="match status" value="1"/>
</dbReference>
<feature type="domain" description="AAA" evidence="1">
    <location>
        <begin position="4"/>
        <end position="180"/>
    </location>
</feature>
<gene>
    <name evidence="2" type="ORF">CKA38_02285</name>
</gene>
<dbReference type="EMBL" id="CP023004">
    <property type="protein sequence ID" value="AWI08245.1"/>
    <property type="molecule type" value="Genomic_DNA"/>
</dbReference>
<dbReference type="OrthoDB" id="9815116at2"/>
<accession>A0A2U8E0E0</accession>
<protein>
    <submittedName>
        <fullName evidence="2">Sporulation initiation inhibitor Soj</fullName>
    </submittedName>
</protein>
<dbReference type="InterPro" id="IPR027417">
    <property type="entry name" value="P-loop_NTPase"/>
</dbReference>
<keyword evidence="3" id="KW-1185">Reference proteome</keyword>
<dbReference type="Gene3D" id="3.40.50.300">
    <property type="entry name" value="P-loop containing nucleotide triphosphate hydrolases"/>
    <property type="match status" value="1"/>
</dbReference>
<dbReference type="Pfam" id="PF13614">
    <property type="entry name" value="AAA_31"/>
    <property type="match status" value="1"/>
</dbReference>
<dbReference type="PANTHER" id="PTHR13696">
    <property type="entry name" value="P-LOOP CONTAINING NUCLEOSIDE TRIPHOSPHATE HYDROLASE"/>
    <property type="match status" value="1"/>
</dbReference>
<reference evidence="2 3" key="1">
    <citation type="journal article" date="2018" name="Syst. Appl. Microbiol.">
        <title>Ereboglobus luteus gen. nov. sp. nov. from cockroach guts, and new insights into the oxygen relationship of the genera Opitutus and Didymococcus (Verrucomicrobia: Opitutaceae).</title>
        <authorList>
            <person name="Tegtmeier D."/>
            <person name="Belitz A."/>
            <person name="Radek R."/>
            <person name="Heimerl T."/>
            <person name="Brune A."/>
        </authorList>
    </citation>
    <scope>NUCLEOTIDE SEQUENCE [LARGE SCALE GENOMIC DNA]</scope>
    <source>
        <strain evidence="2 3">Ho45</strain>
    </source>
</reference>
<name>A0A2U8E0E0_9BACT</name>
<dbReference type="PANTHER" id="PTHR13696:SF52">
    <property type="entry name" value="PARA FAMILY PROTEIN CT_582"/>
    <property type="match status" value="1"/>
</dbReference>
<dbReference type="FunFam" id="3.40.50.300:FF:000285">
    <property type="entry name" value="Sporulation initiation inhibitor Soj"/>
    <property type="match status" value="1"/>
</dbReference>
<proteinExistence type="predicted"/>
<dbReference type="RefSeq" id="WP_108824049.1">
    <property type="nucleotide sequence ID" value="NZ_CP023004.1"/>
</dbReference>
<organism evidence="2 3">
    <name type="scientific">Ereboglobus luteus</name>
    <dbReference type="NCBI Taxonomy" id="1796921"/>
    <lineage>
        <taxon>Bacteria</taxon>
        <taxon>Pseudomonadati</taxon>
        <taxon>Verrucomicrobiota</taxon>
        <taxon>Opitutia</taxon>
        <taxon>Opitutales</taxon>
        <taxon>Opitutaceae</taxon>
        <taxon>Ereboglobus</taxon>
    </lineage>
</organism>
<dbReference type="AlphaFoldDB" id="A0A2U8E0E0"/>
<sequence>MRTTVFTIANQKGGVGKTTTAVNLAAALAARKIPTLLVDLDPQANATSAIGVEKQQGKSLYDPLLGEGSATDMIVETPVKNLWLIPSEEDMAAAEIELAQTENYLARLRGVLQSIKDTGRFRVIILDCPPALGMLSMNGLGAADHLLIALQCEYMALEGLGQILRNVNRIKEAGINDALDLGGIVMTMYDVRTNLSRQVVDEVRKHLPEKVFDTVIPRTVRLSEAPSFGKTIFDYDPLSPGASAYKNLAKELITRFELIEPKETPTS</sequence>